<evidence type="ECO:0000256" key="7">
    <source>
        <dbReference type="ARBA" id="ARBA00023180"/>
    </source>
</evidence>
<keyword evidence="8" id="KW-0393">Immunoglobulin domain</keyword>
<evidence type="ECO:0000256" key="3">
    <source>
        <dbReference type="ARBA" id="ARBA00022729"/>
    </source>
</evidence>
<evidence type="ECO:0000256" key="10">
    <source>
        <dbReference type="SAM" id="Phobius"/>
    </source>
</evidence>
<dbReference type="EMBL" id="CAUEEQ010006668">
    <property type="protein sequence ID" value="CAJ0930442.1"/>
    <property type="molecule type" value="Genomic_DNA"/>
</dbReference>
<comment type="caution">
    <text evidence="12">The sequence shown here is derived from an EMBL/GenBank/DDBJ whole genome shotgun (WGS) entry which is preliminary data.</text>
</comment>
<dbReference type="Proteomes" id="UP001176940">
    <property type="component" value="Unassembled WGS sequence"/>
</dbReference>
<name>A0ABN9L0U1_9NEOB</name>
<keyword evidence="6" id="KW-1015">Disulfide bond</keyword>
<comment type="subcellular location">
    <subcellularLocation>
        <location evidence="1">Membrane</location>
        <topology evidence="1">Single-pass type I membrane protein</topology>
    </subcellularLocation>
</comment>
<dbReference type="PANTHER" id="PTHR13869">
    <property type="entry name" value="MYELIN P0 RELATED"/>
    <property type="match status" value="1"/>
</dbReference>
<gene>
    <name evidence="12" type="ORF">RIMI_LOCUS4221709</name>
</gene>
<keyword evidence="2 10" id="KW-0812">Transmembrane</keyword>
<dbReference type="Gene3D" id="1.10.287.3160">
    <property type="match status" value="1"/>
</dbReference>
<evidence type="ECO:0000313" key="13">
    <source>
        <dbReference type="Proteomes" id="UP001176940"/>
    </source>
</evidence>
<accession>A0ABN9L0U1</accession>
<organism evidence="12 13">
    <name type="scientific">Ranitomeya imitator</name>
    <name type="common">mimic poison frog</name>
    <dbReference type="NCBI Taxonomy" id="111125"/>
    <lineage>
        <taxon>Eukaryota</taxon>
        <taxon>Metazoa</taxon>
        <taxon>Chordata</taxon>
        <taxon>Craniata</taxon>
        <taxon>Vertebrata</taxon>
        <taxon>Euteleostomi</taxon>
        <taxon>Amphibia</taxon>
        <taxon>Batrachia</taxon>
        <taxon>Anura</taxon>
        <taxon>Neobatrachia</taxon>
        <taxon>Hyloidea</taxon>
        <taxon>Dendrobatidae</taxon>
        <taxon>Dendrobatinae</taxon>
        <taxon>Ranitomeya</taxon>
    </lineage>
</organism>
<protein>
    <recommendedName>
        <fullName evidence="11">Immunoglobulin V-set domain-containing protein</fullName>
    </recommendedName>
</protein>
<evidence type="ECO:0000256" key="8">
    <source>
        <dbReference type="ARBA" id="ARBA00023319"/>
    </source>
</evidence>
<evidence type="ECO:0000256" key="5">
    <source>
        <dbReference type="ARBA" id="ARBA00023136"/>
    </source>
</evidence>
<dbReference type="PANTHER" id="PTHR13869:SF21">
    <property type="entry name" value="MYELIN PROTEIN ZERO-LIKE PROTEIN 2"/>
    <property type="match status" value="1"/>
</dbReference>
<proteinExistence type="predicted"/>
<dbReference type="Gene3D" id="2.60.40.10">
    <property type="entry name" value="Immunoglobulins"/>
    <property type="match status" value="1"/>
</dbReference>
<evidence type="ECO:0000256" key="2">
    <source>
        <dbReference type="ARBA" id="ARBA00022692"/>
    </source>
</evidence>
<keyword evidence="5 10" id="KW-0472">Membrane</keyword>
<dbReference type="InterPro" id="IPR000920">
    <property type="entry name" value="Myelin_P0-rel"/>
</dbReference>
<keyword evidence="7" id="KW-0325">Glycoprotein</keyword>
<dbReference type="Pfam" id="PF07686">
    <property type="entry name" value="V-set"/>
    <property type="match status" value="1"/>
</dbReference>
<dbReference type="InterPro" id="IPR013783">
    <property type="entry name" value="Ig-like_fold"/>
</dbReference>
<dbReference type="InterPro" id="IPR036179">
    <property type="entry name" value="Ig-like_dom_sf"/>
</dbReference>
<dbReference type="SUPFAM" id="SSF48726">
    <property type="entry name" value="Immunoglobulin"/>
    <property type="match status" value="1"/>
</dbReference>
<evidence type="ECO:0000259" key="11">
    <source>
        <dbReference type="Pfam" id="PF07686"/>
    </source>
</evidence>
<feature type="transmembrane region" description="Helical" evidence="10">
    <location>
        <begin position="519"/>
        <end position="543"/>
    </location>
</feature>
<keyword evidence="3" id="KW-0732">Signal</keyword>
<evidence type="ECO:0000256" key="9">
    <source>
        <dbReference type="SAM" id="MobiDB-lite"/>
    </source>
</evidence>
<reference evidence="12" key="1">
    <citation type="submission" date="2023-07" db="EMBL/GenBank/DDBJ databases">
        <authorList>
            <person name="Stuckert A."/>
        </authorList>
    </citation>
    <scope>NUCLEOTIDE SEQUENCE</scope>
</reference>
<evidence type="ECO:0000256" key="1">
    <source>
        <dbReference type="ARBA" id="ARBA00004479"/>
    </source>
</evidence>
<evidence type="ECO:0000313" key="12">
    <source>
        <dbReference type="EMBL" id="CAJ0930442.1"/>
    </source>
</evidence>
<feature type="domain" description="Immunoglobulin V-set" evidence="11">
    <location>
        <begin position="452"/>
        <end position="512"/>
    </location>
</feature>
<sequence>MGLKDEKAAKSLEDIMFGGLEEKRKRTFPVNSRIKALIEKEWRKPEESGNLPSASKRRYPFEDKDSETWDKVPKIDGVVARSSKKLSLPLEDSGVLRDPLDKKADGFLRHTWEATAGGLKPAIAGTCVSRSLIVWLQQIEEQLKSKAPRDEILTNLTLAKEGLIFGGANLVEAAPREIEGIGTPETEGDLDTCLKVPQHRRKSPPNDARPEVGGRLSSFLPAWVDISPSHWTLKVIEHGLRIDFVFPPRQTFVLTPQRKTPEEQLALEAEELELVSKRVLVEVPGEEQGKECSYSSVSGRLPHNRELINTLPNTNRTSHINATAVGVENKSCQIKVDAGASAIFSGFSPGFQASALSFARKQADQNSKSCRVSNSSPRNDIEKGNVPVGFSDVLYTRSKMGTVPSKTITMGDPVSAEVVKRAFRGKATPFIRVSKKGFVNIPTTVVQQVLQVFYYHREPYPPERGRFLNRAVWDGNAERGDGSIIIMNIQQTDNGTYLCQVKNPPDAHGEMGEITFSEIMLLALIIGVGSVVIILIVIAVVSFRYYRKQRTHSTAVSVMEWSFEKL</sequence>
<feature type="region of interest" description="Disordered" evidence="9">
    <location>
        <begin position="44"/>
        <end position="63"/>
    </location>
</feature>
<evidence type="ECO:0000256" key="4">
    <source>
        <dbReference type="ARBA" id="ARBA00022989"/>
    </source>
</evidence>
<dbReference type="InterPro" id="IPR013106">
    <property type="entry name" value="Ig_V-set"/>
</dbReference>
<dbReference type="PRINTS" id="PR00213">
    <property type="entry name" value="MYELINP0"/>
</dbReference>
<keyword evidence="4 10" id="KW-1133">Transmembrane helix</keyword>
<evidence type="ECO:0000256" key="6">
    <source>
        <dbReference type="ARBA" id="ARBA00023157"/>
    </source>
</evidence>
<keyword evidence="13" id="KW-1185">Reference proteome</keyword>